<protein>
    <recommendedName>
        <fullName evidence="2">GPAT/DHAPAT C-terminal domain-containing protein</fullName>
    </recommendedName>
</protein>
<dbReference type="GO" id="GO:0008654">
    <property type="term" value="P:phospholipid biosynthetic process"/>
    <property type="evidence" value="ECO:0007669"/>
    <property type="project" value="TreeGrafter"/>
</dbReference>
<feature type="compositionally biased region" description="Acidic residues" evidence="1">
    <location>
        <begin position="213"/>
        <end position="227"/>
    </location>
</feature>
<dbReference type="GO" id="GO:0019432">
    <property type="term" value="P:triglyceride biosynthetic process"/>
    <property type="evidence" value="ECO:0007669"/>
    <property type="project" value="TreeGrafter"/>
</dbReference>
<reference evidence="3" key="1">
    <citation type="submission" date="2021-01" db="EMBL/GenBank/DDBJ databases">
        <authorList>
            <person name="Corre E."/>
            <person name="Pelletier E."/>
            <person name="Niang G."/>
            <person name="Scheremetjew M."/>
            <person name="Finn R."/>
            <person name="Kale V."/>
            <person name="Holt S."/>
            <person name="Cochrane G."/>
            <person name="Meng A."/>
            <person name="Brown T."/>
            <person name="Cohen L."/>
        </authorList>
    </citation>
    <scope>NUCLEOTIDE SEQUENCE</scope>
    <source>
        <strain evidence="3">SoJaBio B1-5/56/2</strain>
    </source>
</reference>
<evidence type="ECO:0000313" key="3">
    <source>
        <dbReference type="EMBL" id="CAE2308052.1"/>
    </source>
</evidence>
<proteinExistence type="predicted"/>
<accession>A0A7S4KX37</accession>
<evidence type="ECO:0000256" key="1">
    <source>
        <dbReference type="SAM" id="MobiDB-lite"/>
    </source>
</evidence>
<dbReference type="GO" id="GO:0006072">
    <property type="term" value="P:glycerol-3-phosphate metabolic process"/>
    <property type="evidence" value="ECO:0007669"/>
    <property type="project" value="TreeGrafter"/>
</dbReference>
<sequence length="516" mass="59134">MTVGYQALYLCNRVSIAEPAALVATVLLSQTKRGINRNELKSDVMWLRNLILSHGGRVANFSPEYIEVVLSLILEPIVGENKLVKRHKDLLMVDLYSPEERMELSLYVNQIIHLFVEAGIISLVLYKQYKHDAEHAYPPKEYHHVQEEQEEEPLHEQRFIPVKDLIEDVVFLSSLLKLEFVFCPSSALKTTIDSTLLLLEELGTVEWGPSLSDSEEQDMGDNEEEDRVGEGKRSCVRVCSTREAQETYLFYAMIFWRFLDSYWLVALGFIYLLPDRVMTESSFISRLQRTGEKLYFEGQLDLFEAISRETLINAVSLFIKWGIIEHLPIEGDQKGGNVIPGRRVLRLVPDYQDEEELEALVSKIEEFRKSLKAYRSRRFLIRHTSETRDSIVIVKKDAKEMQSSSPPPSRARTRSPLPVPRMRRNKDEHLSSVERNPSPAPKREREKAKPIALSSFSSPFIAIDPPSACPPDFSLDSPLPPPETTPLISFLESRNFQSQTDFDSRTDFGSLSEQPN</sequence>
<dbReference type="PANTHER" id="PTHR12563">
    <property type="entry name" value="GLYCEROL-3-PHOSPHATE ACYLTRANSFERASE"/>
    <property type="match status" value="1"/>
</dbReference>
<dbReference type="EMBL" id="HBKR01019154">
    <property type="protein sequence ID" value="CAE2308052.1"/>
    <property type="molecule type" value="Transcribed_RNA"/>
</dbReference>
<organism evidence="3">
    <name type="scientific">Paramoeba aestuarina</name>
    <dbReference type="NCBI Taxonomy" id="180227"/>
    <lineage>
        <taxon>Eukaryota</taxon>
        <taxon>Amoebozoa</taxon>
        <taxon>Discosea</taxon>
        <taxon>Flabellinia</taxon>
        <taxon>Dactylopodida</taxon>
        <taxon>Paramoebidae</taxon>
        <taxon>Paramoeba</taxon>
    </lineage>
</organism>
<dbReference type="InterPro" id="IPR022284">
    <property type="entry name" value="GPAT/DHAPAT"/>
</dbReference>
<feature type="region of interest" description="Disordered" evidence="1">
    <location>
        <begin position="208"/>
        <end position="228"/>
    </location>
</feature>
<feature type="domain" description="GPAT/DHAPAT C-terminal" evidence="2">
    <location>
        <begin position="2"/>
        <end position="325"/>
    </location>
</feature>
<dbReference type="GO" id="GO:0006631">
    <property type="term" value="P:fatty acid metabolic process"/>
    <property type="evidence" value="ECO:0007669"/>
    <property type="project" value="TreeGrafter"/>
</dbReference>
<dbReference type="AlphaFoldDB" id="A0A7S4KX37"/>
<evidence type="ECO:0000259" key="2">
    <source>
        <dbReference type="Pfam" id="PF19277"/>
    </source>
</evidence>
<dbReference type="PANTHER" id="PTHR12563:SF17">
    <property type="entry name" value="DIHYDROXYACETONE PHOSPHATE ACYLTRANSFERASE"/>
    <property type="match status" value="1"/>
</dbReference>
<feature type="region of interest" description="Disordered" evidence="1">
    <location>
        <begin position="462"/>
        <end position="516"/>
    </location>
</feature>
<gene>
    <name evidence="3" type="ORF">NAES01612_LOCUS12558</name>
</gene>
<dbReference type="Pfam" id="PF19277">
    <property type="entry name" value="GPAT_C"/>
    <property type="match status" value="1"/>
</dbReference>
<feature type="compositionally biased region" description="Polar residues" evidence="1">
    <location>
        <begin position="492"/>
        <end position="516"/>
    </location>
</feature>
<dbReference type="GO" id="GO:0004366">
    <property type="term" value="F:glycerol-3-phosphate O-acyltransferase activity"/>
    <property type="evidence" value="ECO:0007669"/>
    <property type="project" value="TreeGrafter"/>
</dbReference>
<dbReference type="InterPro" id="IPR045520">
    <property type="entry name" value="GPAT/DHAPAT_C"/>
</dbReference>
<name>A0A7S4KX37_9EUKA</name>
<dbReference type="GO" id="GO:0031966">
    <property type="term" value="C:mitochondrial membrane"/>
    <property type="evidence" value="ECO:0007669"/>
    <property type="project" value="TreeGrafter"/>
</dbReference>
<feature type="region of interest" description="Disordered" evidence="1">
    <location>
        <begin position="392"/>
        <end position="448"/>
    </location>
</feature>